<dbReference type="SUPFAM" id="SSF56815">
    <property type="entry name" value="Sec1/munc18-like (SM) proteins"/>
    <property type="match status" value="1"/>
</dbReference>
<dbReference type="Proteomes" id="UP001140217">
    <property type="component" value="Unassembled WGS sequence"/>
</dbReference>
<protein>
    <submittedName>
        <fullName evidence="2">Syntaxin binding protein 1</fullName>
    </submittedName>
</protein>
<sequence length="363" mass="40013">MPAPSPKRPRSLIELLRKRIIDAIGIVAGPGTWCVVVADRPSLSIVSTVLKMHAIMEHNVVAVQLLSRSRQPYPEMDAVYILVPTADSVARAVEDFSPAPGAGRPRARKYARAHLLFTGALPEPLLARLRSSPAAPYIRTVSELFIEYNPIESRVFLTTPSEHPFHALYSPHALHAMAADLDSAADRVLSAVVSLGIRPHIRYYRPPPAAAAYEAPPGAMPAMGRAPACPRIAEAMAARIQAKLDEHQAREQSGRERPMEGPFPSVIIVLDRSVDMYAPLLHEFTYQAIVHDLIDLEGGTKYAYDITTAAGQPRHIEAELSEQSDLLWEKYRHWHISDLSQRLADKFEELVEGNASIRAAVDG</sequence>
<dbReference type="PANTHER" id="PTHR11679">
    <property type="entry name" value="VESICLE PROTEIN SORTING-ASSOCIATED"/>
    <property type="match status" value="1"/>
</dbReference>
<dbReference type="Gene3D" id="3.40.50.2060">
    <property type="match status" value="1"/>
</dbReference>
<proteinExistence type="inferred from homology"/>
<comment type="caution">
    <text evidence="2">The sequence shown here is derived from an EMBL/GenBank/DDBJ whole genome shotgun (WGS) entry which is preliminary data.</text>
</comment>
<comment type="similarity">
    <text evidence="1">Belongs to the STXBP/unc-18/SEC1 family.</text>
</comment>
<accession>A0A9W8LJP8</accession>
<dbReference type="Gene3D" id="3.40.50.1910">
    <property type="match status" value="1"/>
</dbReference>
<name>A0A9W8LJP8_9FUNG</name>
<dbReference type="InterPro" id="IPR043154">
    <property type="entry name" value="Sec-1-like_dom1"/>
</dbReference>
<keyword evidence="3" id="KW-1185">Reference proteome</keyword>
<dbReference type="EMBL" id="JANBUL010000087">
    <property type="protein sequence ID" value="KAJ2781954.1"/>
    <property type="molecule type" value="Genomic_DNA"/>
</dbReference>
<dbReference type="AlphaFoldDB" id="A0A9W8LJP8"/>
<organism evidence="2 3">
    <name type="scientific">Coemansia javaensis</name>
    <dbReference type="NCBI Taxonomy" id="2761396"/>
    <lineage>
        <taxon>Eukaryota</taxon>
        <taxon>Fungi</taxon>
        <taxon>Fungi incertae sedis</taxon>
        <taxon>Zoopagomycota</taxon>
        <taxon>Kickxellomycotina</taxon>
        <taxon>Kickxellomycetes</taxon>
        <taxon>Kickxellales</taxon>
        <taxon>Kickxellaceae</taxon>
        <taxon>Coemansia</taxon>
    </lineage>
</organism>
<dbReference type="Pfam" id="PF00995">
    <property type="entry name" value="Sec1"/>
    <property type="match status" value="1"/>
</dbReference>
<dbReference type="InterPro" id="IPR001619">
    <property type="entry name" value="Sec1-like"/>
</dbReference>
<dbReference type="InterPro" id="IPR036045">
    <property type="entry name" value="Sec1-like_sf"/>
</dbReference>
<evidence type="ECO:0000256" key="1">
    <source>
        <dbReference type="ARBA" id="ARBA00009884"/>
    </source>
</evidence>
<dbReference type="InterPro" id="IPR027482">
    <property type="entry name" value="Sec1-like_dom2"/>
</dbReference>
<gene>
    <name evidence="2" type="primary">sec1_2</name>
    <name evidence="2" type="ORF">H4R18_002555</name>
</gene>
<reference evidence="2" key="1">
    <citation type="submission" date="2022-07" db="EMBL/GenBank/DDBJ databases">
        <title>Phylogenomic reconstructions and comparative analyses of Kickxellomycotina fungi.</title>
        <authorList>
            <person name="Reynolds N.K."/>
            <person name="Stajich J.E."/>
            <person name="Barry K."/>
            <person name="Grigoriev I.V."/>
            <person name="Crous P."/>
            <person name="Smith M.E."/>
        </authorList>
    </citation>
    <scope>NUCLEOTIDE SEQUENCE</scope>
    <source>
        <strain evidence="2">NBRC 105414</strain>
    </source>
</reference>
<evidence type="ECO:0000313" key="3">
    <source>
        <dbReference type="Proteomes" id="UP001140217"/>
    </source>
</evidence>
<evidence type="ECO:0000313" key="2">
    <source>
        <dbReference type="EMBL" id="KAJ2781954.1"/>
    </source>
</evidence>
<dbReference type="OrthoDB" id="2228at2759"/>
<dbReference type="GO" id="GO:0016192">
    <property type="term" value="P:vesicle-mediated transport"/>
    <property type="evidence" value="ECO:0007669"/>
    <property type="project" value="InterPro"/>
</dbReference>